<feature type="domain" description="SprT-like" evidence="2">
    <location>
        <begin position="194"/>
        <end position="306"/>
    </location>
</feature>
<organism evidence="3 4">
    <name type="scientific">Lasiosphaeria hispida</name>
    <dbReference type="NCBI Taxonomy" id="260671"/>
    <lineage>
        <taxon>Eukaryota</taxon>
        <taxon>Fungi</taxon>
        <taxon>Dikarya</taxon>
        <taxon>Ascomycota</taxon>
        <taxon>Pezizomycotina</taxon>
        <taxon>Sordariomycetes</taxon>
        <taxon>Sordariomycetidae</taxon>
        <taxon>Sordariales</taxon>
        <taxon>Lasiosphaeriaceae</taxon>
        <taxon>Lasiosphaeria</taxon>
    </lineage>
</organism>
<proteinExistence type="predicted"/>
<dbReference type="EMBL" id="JAUIQD010000008">
    <property type="protein sequence ID" value="KAK3341258.1"/>
    <property type="molecule type" value="Genomic_DNA"/>
</dbReference>
<dbReference type="Pfam" id="PF10263">
    <property type="entry name" value="SprT-like"/>
    <property type="match status" value="1"/>
</dbReference>
<dbReference type="GO" id="GO:0006950">
    <property type="term" value="P:response to stress"/>
    <property type="evidence" value="ECO:0007669"/>
    <property type="project" value="UniProtKB-ARBA"/>
</dbReference>
<protein>
    <recommendedName>
        <fullName evidence="2">SprT-like domain-containing protein</fullName>
    </recommendedName>
</protein>
<keyword evidence="4" id="KW-1185">Reference proteome</keyword>
<evidence type="ECO:0000313" key="3">
    <source>
        <dbReference type="EMBL" id="KAK3341258.1"/>
    </source>
</evidence>
<feature type="region of interest" description="Disordered" evidence="1">
    <location>
        <begin position="80"/>
        <end position="151"/>
    </location>
</feature>
<gene>
    <name evidence="3" type="ORF">B0T25DRAFT_336225</name>
</gene>
<evidence type="ECO:0000259" key="2">
    <source>
        <dbReference type="Pfam" id="PF10263"/>
    </source>
</evidence>
<sequence length="416" mass="47378">MARLFAGGDEHPPIRLSGWHHHPFAAKRRTIDLDDDSLRQKRPKYAPYSVPYAPYEDQVAYKVDDPPGFLHHHYHHHHLHHHLHLPGPTSGPPRLTHNPSPSPSPHSRMHPSRPPSPESAPPMERTISGHSIRAEPTERSASTELLEDEEAAQRVRDHLANFRRRFPDSKHERILRSIINPRSNAEYPLDNDSLESIFSAANEIFFNGRLSKRVMWDWSHESSTQYDSSVIGTTALRRASTRGFETLIVLSSPILRDTKYSRRLLISTFLHELVHSYLFIVCGFRARYCGGHTPAFRTIAKMIDDWAGSDSALYLGKMEADLERFRIRRHEEGEPPLDYDDDRKYHVFYPCSGVSEQQAHQHQAGGGGPAGGPGHHDSYNGRSSPGHWRQQAVRPLDYGDDSGSPYVYTNTLLQRS</sequence>
<comment type="caution">
    <text evidence="3">The sequence shown here is derived from an EMBL/GenBank/DDBJ whole genome shotgun (WGS) entry which is preliminary data.</text>
</comment>
<evidence type="ECO:0000256" key="1">
    <source>
        <dbReference type="SAM" id="MobiDB-lite"/>
    </source>
</evidence>
<feature type="compositionally biased region" description="Gly residues" evidence="1">
    <location>
        <begin position="364"/>
        <end position="373"/>
    </location>
</feature>
<evidence type="ECO:0000313" key="4">
    <source>
        <dbReference type="Proteomes" id="UP001275084"/>
    </source>
</evidence>
<accession>A0AAJ0M7Z2</accession>
<feature type="compositionally biased region" description="Polar residues" evidence="1">
    <location>
        <begin position="407"/>
        <end position="416"/>
    </location>
</feature>
<dbReference type="InterPro" id="IPR006640">
    <property type="entry name" value="SprT-like_domain"/>
</dbReference>
<reference evidence="3" key="2">
    <citation type="submission" date="2023-06" db="EMBL/GenBank/DDBJ databases">
        <authorList>
            <consortium name="Lawrence Berkeley National Laboratory"/>
            <person name="Haridas S."/>
            <person name="Hensen N."/>
            <person name="Bonometti L."/>
            <person name="Westerberg I."/>
            <person name="Brannstrom I.O."/>
            <person name="Guillou S."/>
            <person name="Cros-Aarteil S."/>
            <person name="Calhoun S."/>
            <person name="Kuo A."/>
            <person name="Mondo S."/>
            <person name="Pangilinan J."/>
            <person name="Riley R."/>
            <person name="Labutti K."/>
            <person name="Andreopoulos B."/>
            <person name="Lipzen A."/>
            <person name="Chen C."/>
            <person name="Yanf M."/>
            <person name="Daum C."/>
            <person name="Ng V."/>
            <person name="Clum A."/>
            <person name="Steindorff A."/>
            <person name="Ohm R."/>
            <person name="Martin F."/>
            <person name="Silar P."/>
            <person name="Natvig D."/>
            <person name="Lalanne C."/>
            <person name="Gautier V."/>
            <person name="Ament-Velasquez S.L."/>
            <person name="Kruys A."/>
            <person name="Hutchinson M.I."/>
            <person name="Powell A.J."/>
            <person name="Barry K."/>
            <person name="Miller A.N."/>
            <person name="Grigoriev I.V."/>
            <person name="Debuchy R."/>
            <person name="Gladieux P."/>
            <person name="Thoren M.H."/>
            <person name="Johannesson H."/>
        </authorList>
    </citation>
    <scope>NUCLEOTIDE SEQUENCE</scope>
    <source>
        <strain evidence="3">CBS 955.72</strain>
    </source>
</reference>
<dbReference type="AlphaFoldDB" id="A0AAJ0M7Z2"/>
<dbReference type="Proteomes" id="UP001275084">
    <property type="component" value="Unassembled WGS sequence"/>
</dbReference>
<feature type="region of interest" description="Disordered" evidence="1">
    <location>
        <begin position="358"/>
        <end position="416"/>
    </location>
</feature>
<reference evidence="3" key="1">
    <citation type="journal article" date="2023" name="Mol. Phylogenet. Evol.">
        <title>Genome-scale phylogeny and comparative genomics of the fungal order Sordariales.</title>
        <authorList>
            <person name="Hensen N."/>
            <person name="Bonometti L."/>
            <person name="Westerberg I."/>
            <person name="Brannstrom I.O."/>
            <person name="Guillou S."/>
            <person name="Cros-Aarteil S."/>
            <person name="Calhoun S."/>
            <person name="Haridas S."/>
            <person name="Kuo A."/>
            <person name="Mondo S."/>
            <person name="Pangilinan J."/>
            <person name="Riley R."/>
            <person name="LaButti K."/>
            <person name="Andreopoulos B."/>
            <person name="Lipzen A."/>
            <person name="Chen C."/>
            <person name="Yan M."/>
            <person name="Daum C."/>
            <person name="Ng V."/>
            <person name="Clum A."/>
            <person name="Steindorff A."/>
            <person name="Ohm R.A."/>
            <person name="Martin F."/>
            <person name="Silar P."/>
            <person name="Natvig D.O."/>
            <person name="Lalanne C."/>
            <person name="Gautier V."/>
            <person name="Ament-Velasquez S.L."/>
            <person name="Kruys A."/>
            <person name="Hutchinson M.I."/>
            <person name="Powell A.J."/>
            <person name="Barry K."/>
            <person name="Miller A.N."/>
            <person name="Grigoriev I.V."/>
            <person name="Debuchy R."/>
            <person name="Gladieux P."/>
            <person name="Hiltunen Thoren M."/>
            <person name="Johannesson H."/>
        </authorList>
    </citation>
    <scope>NUCLEOTIDE SEQUENCE</scope>
    <source>
        <strain evidence="3">CBS 955.72</strain>
    </source>
</reference>
<name>A0AAJ0M7Z2_9PEZI</name>